<dbReference type="InterPro" id="IPR008964">
    <property type="entry name" value="Invasin/intimin_cell_adhesion"/>
</dbReference>
<reference evidence="3 4" key="1">
    <citation type="submission" date="2023-03" db="EMBL/GenBank/DDBJ databases">
        <title>Draft genome sequence of Thalassotalea insulae KCTC 62186T.</title>
        <authorList>
            <person name="Sawabe T."/>
        </authorList>
    </citation>
    <scope>NUCLEOTIDE SEQUENCE [LARGE SCALE GENOMIC DNA]</scope>
    <source>
        <strain evidence="3 4">KCTC 62186</strain>
    </source>
</reference>
<comment type="similarity">
    <text evidence="1">Belongs to the intimin/invasin family.</text>
</comment>
<dbReference type="EMBL" id="BSST01000001">
    <property type="protein sequence ID" value="GLX79994.1"/>
    <property type="molecule type" value="Genomic_DNA"/>
</dbReference>
<dbReference type="PROSITE" id="PS51257">
    <property type="entry name" value="PROKAR_LIPOPROTEIN"/>
    <property type="match status" value="1"/>
</dbReference>
<keyword evidence="4" id="KW-1185">Reference proteome</keyword>
<dbReference type="PROSITE" id="PS51127">
    <property type="entry name" value="BIG1"/>
    <property type="match status" value="1"/>
</dbReference>
<feature type="domain" description="Big-1" evidence="2">
    <location>
        <begin position="46"/>
        <end position="136"/>
    </location>
</feature>
<sequence>MALLRRLSFIMFFIGLIGCGGGDGGFSTDGGTTPDPGTGDTTDDIVVTLAIEDLNVVTSTNVIATVMKGSEPVKDVRVTFAIDDADYGSFNPEKGTKKTNDEGVANITLNVGESAGTGQIIATLDSGESSEPIYFNSQGTSEVKVRIGSGTPFNEGKAGISLAQISAGGTSVITVSLIDEQGELYSDPVEISFKSVCSGKTEPTALLSNSTEPVSGGIYTSTYTGNGCVGDDPITVNAIVNGESLTANALINVLPADVGSIEFVLAEPEHIAIKGTGSSERPERALVYFRVRDTNGINVSNQDVDFSLSSEGGGIVLEPTFATSDNDGIVRTVVNSGTVARTVSVIAKVRGSDPLIQTQSNELKVSTGVPDQDSMSISADVFNPEAWDIDGTEVNVTIRLADASNNPPPPTAVVFTTEGGSIETLDATCITDNNGACSVVWRSQEPKPEGQELSYSNCYSQDSTVPTLGCAHSTQYLGQKYGGRTTILATAIGEESFPDINGNGRFDECEVPAFTGGTGKPCNTDGTFDLSGEDISYTGNDVGGDPYDLDEAHLEHNEDWIFNPAQSGGMVGGELEEPVDFNINGLFDTKDGMYNGVLCALPEHDGCSEVKSLDVRDSIVIVMSGSNAYFTTISPLSTDGGVPTLVIIGEGSNSAYVVISDLHNQQMPMGSTIEFIATAGSVVDGGGDWPNSAKNGGLITGVTIKGEKEPKQGSLIVKVTTPSGVISLHTVAIIDIQ</sequence>
<evidence type="ECO:0000256" key="1">
    <source>
        <dbReference type="ARBA" id="ARBA00010116"/>
    </source>
</evidence>
<comment type="caution">
    <text evidence="3">The sequence shown here is derived from an EMBL/GenBank/DDBJ whole genome shotgun (WGS) entry which is preliminary data.</text>
</comment>
<evidence type="ECO:0000259" key="2">
    <source>
        <dbReference type="PROSITE" id="PS51127"/>
    </source>
</evidence>
<dbReference type="InterPro" id="IPR003344">
    <property type="entry name" value="Big_1_dom"/>
</dbReference>
<proteinExistence type="inferred from homology"/>
<dbReference type="InterPro" id="IPR013783">
    <property type="entry name" value="Ig-like_fold"/>
</dbReference>
<name>A0ABQ6GWG3_9GAMM</name>
<organism evidence="3 4">
    <name type="scientific">Thalassotalea insulae</name>
    <dbReference type="NCBI Taxonomy" id="2056778"/>
    <lineage>
        <taxon>Bacteria</taxon>
        <taxon>Pseudomonadati</taxon>
        <taxon>Pseudomonadota</taxon>
        <taxon>Gammaproteobacteria</taxon>
        <taxon>Alteromonadales</taxon>
        <taxon>Colwelliaceae</taxon>
        <taxon>Thalassotalea</taxon>
    </lineage>
</organism>
<dbReference type="RefSeq" id="WP_284245947.1">
    <property type="nucleotide sequence ID" value="NZ_BSST01000001.1"/>
</dbReference>
<dbReference type="SUPFAM" id="SSF49373">
    <property type="entry name" value="Invasin/intimin cell-adhesion fragments"/>
    <property type="match status" value="3"/>
</dbReference>
<gene>
    <name evidence="3" type="ORF">tinsulaeT_33340</name>
</gene>
<dbReference type="Proteomes" id="UP001157186">
    <property type="component" value="Unassembled WGS sequence"/>
</dbReference>
<evidence type="ECO:0000313" key="3">
    <source>
        <dbReference type="EMBL" id="GLX79994.1"/>
    </source>
</evidence>
<evidence type="ECO:0000313" key="4">
    <source>
        <dbReference type="Proteomes" id="UP001157186"/>
    </source>
</evidence>
<dbReference type="Gene3D" id="2.60.40.10">
    <property type="entry name" value="Immunoglobulins"/>
    <property type="match status" value="4"/>
</dbReference>
<protein>
    <recommendedName>
        <fullName evidence="2">Big-1 domain-containing protein</fullName>
    </recommendedName>
</protein>
<accession>A0ABQ6GWG3</accession>
<dbReference type="SMART" id="SM00634">
    <property type="entry name" value="BID_1"/>
    <property type="match status" value="2"/>
</dbReference>